<dbReference type="InterPro" id="IPR000524">
    <property type="entry name" value="Tscrpt_reg_HTH_GntR"/>
</dbReference>
<keyword evidence="1" id="KW-0805">Transcription regulation</keyword>
<dbReference type="Gene3D" id="1.20.120.530">
    <property type="entry name" value="GntR ligand-binding domain-like"/>
    <property type="match status" value="1"/>
</dbReference>
<keyword evidence="3" id="KW-0804">Transcription</keyword>
<proteinExistence type="predicted"/>
<dbReference type="SMART" id="SM00895">
    <property type="entry name" value="FCD"/>
    <property type="match status" value="1"/>
</dbReference>
<evidence type="ECO:0000256" key="3">
    <source>
        <dbReference type="ARBA" id="ARBA00023163"/>
    </source>
</evidence>
<dbReference type="PROSITE" id="PS50949">
    <property type="entry name" value="HTH_GNTR"/>
    <property type="match status" value="1"/>
</dbReference>
<dbReference type="OrthoDB" id="5450856at2"/>
<dbReference type="Gene3D" id="1.10.10.10">
    <property type="entry name" value="Winged helix-like DNA-binding domain superfamily/Winged helix DNA-binding domain"/>
    <property type="match status" value="1"/>
</dbReference>
<organism evidence="5 6">
    <name type="scientific">Jejubacter calystegiae</name>
    <dbReference type="NCBI Taxonomy" id="2579935"/>
    <lineage>
        <taxon>Bacteria</taxon>
        <taxon>Pseudomonadati</taxon>
        <taxon>Pseudomonadota</taxon>
        <taxon>Gammaproteobacteria</taxon>
        <taxon>Enterobacterales</taxon>
        <taxon>Enterobacteriaceae</taxon>
        <taxon>Jejubacter</taxon>
    </lineage>
</organism>
<dbReference type="CDD" id="cd07377">
    <property type="entry name" value="WHTH_GntR"/>
    <property type="match status" value="1"/>
</dbReference>
<dbReference type="AlphaFoldDB" id="A0A4P8YIL6"/>
<feature type="domain" description="HTH gntR-type" evidence="4">
    <location>
        <begin position="7"/>
        <end position="75"/>
    </location>
</feature>
<dbReference type="PANTHER" id="PTHR43537:SF18">
    <property type="entry name" value="L-LACTATE DEHYDROGENASE OPERON REGULATORY PROTEIN-RELATED"/>
    <property type="match status" value="1"/>
</dbReference>
<dbReference type="InterPro" id="IPR036388">
    <property type="entry name" value="WH-like_DNA-bd_sf"/>
</dbReference>
<dbReference type="GO" id="GO:0003700">
    <property type="term" value="F:DNA-binding transcription factor activity"/>
    <property type="evidence" value="ECO:0007669"/>
    <property type="project" value="InterPro"/>
</dbReference>
<dbReference type="NCBIfam" id="NF007741">
    <property type="entry name" value="PRK10421.1"/>
    <property type="match status" value="1"/>
</dbReference>
<keyword evidence="2" id="KW-0238">DNA-binding</keyword>
<dbReference type="RefSeq" id="WP_138096325.1">
    <property type="nucleotide sequence ID" value="NZ_CP040428.1"/>
</dbReference>
<dbReference type="GO" id="GO:0003677">
    <property type="term" value="F:DNA binding"/>
    <property type="evidence" value="ECO:0007669"/>
    <property type="project" value="UniProtKB-KW"/>
</dbReference>
<reference evidence="5 6" key="1">
    <citation type="submission" date="2019-05" db="EMBL/GenBank/DDBJ databases">
        <title>Complete genome sequence of Izhakiella calystegiae KSNA2, an endophyte isolated from beach morning glory (Calystegia soldanella).</title>
        <authorList>
            <person name="Jiang L."/>
            <person name="Jeong J.C."/>
            <person name="Kim C.Y."/>
            <person name="Kim D.H."/>
            <person name="Kim S.W."/>
            <person name="Lee j."/>
        </authorList>
    </citation>
    <scope>NUCLEOTIDE SEQUENCE [LARGE SCALE GENOMIC DNA]</scope>
    <source>
        <strain evidence="5 6">KSNA2</strain>
    </source>
</reference>
<protein>
    <submittedName>
        <fullName evidence="5">Transcriptional regulator LldR</fullName>
    </submittedName>
</protein>
<dbReference type="SUPFAM" id="SSF48008">
    <property type="entry name" value="GntR ligand-binding domain-like"/>
    <property type="match status" value="1"/>
</dbReference>
<dbReference type="KEGG" id="izh:FEM41_12730"/>
<name>A0A4P8YIL6_9ENTR</name>
<dbReference type="Proteomes" id="UP000302163">
    <property type="component" value="Chromosome"/>
</dbReference>
<dbReference type="InterPro" id="IPR011711">
    <property type="entry name" value="GntR_C"/>
</dbReference>
<dbReference type="PRINTS" id="PR00035">
    <property type="entry name" value="HTHGNTR"/>
</dbReference>
<dbReference type="InterPro" id="IPR008920">
    <property type="entry name" value="TF_FadR/GntR_C"/>
</dbReference>
<evidence type="ECO:0000256" key="1">
    <source>
        <dbReference type="ARBA" id="ARBA00023015"/>
    </source>
</evidence>
<dbReference type="SMART" id="SM00345">
    <property type="entry name" value="HTH_GNTR"/>
    <property type="match status" value="1"/>
</dbReference>
<dbReference type="InterPro" id="IPR036390">
    <property type="entry name" value="WH_DNA-bd_sf"/>
</dbReference>
<gene>
    <name evidence="5" type="primary">lldR</name>
    <name evidence="5" type="ORF">FEM41_12730</name>
</gene>
<dbReference type="EMBL" id="CP040428">
    <property type="protein sequence ID" value="QCT20450.1"/>
    <property type="molecule type" value="Genomic_DNA"/>
</dbReference>
<evidence type="ECO:0000313" key="5">
    <source>
        <dbReference type="EMBL" id="QCT20450.1"/>
    </source>
</evidence>
<dbReference type="SUPFAM" id="SSF46785">
    <property type="entry name" value="Winged helix' DNA-binding domain"/>
    <property type="match status" value="1"/>
</dbReference>
<evidence type="ECO:0000259" key="4">
    <source>
        <dbReference type="PROSITE" id="PS50949"/>
    </source>
</evidence>
<dbReference type="PANTHER" id="PTHR43537">
    <property type="entry name" value="TRANSCRIPTIONAL REGULATOR, GNTR FAMILY"/>
    <property type="match status" value="1"/>
</dbReference>
<dbReference type="Pfam" id="PF07729">
    <property type="entry name" value="FCD"/>
    <property type="match status" value="1"/>
</dbReference>
<evidence type="ECO:0000313" key="6">
    <source>
        <dbReference type="Proteomes" id="UP000302163"/>
    </source>
</evidence>
<sequence>MTESVTRRLVDLTVERIRALIQEQQLEAGTRLPSERLLAAELGVSRNTVREALRELRSTNVVVSRRGGGTFVRWQPEPWSENHIVQPLRGLMAGDPGYRYDILEARHAIEASTAWHAALRATEADKEKLCYCFDATLKLKDSDDPDLAAQADVRFHLAIAEASHNLVLLQTMRGFFELLQSSVMQSRQRMYTRPPIFARLTEQHQALLQAILDGDPARARREVQDHLAFVYTTIKTLDEEHARQARATRLPDDEVNSKDIPS</sequence>
<keyword evidence="6" id="KW-1185">Reference proteome</keyword>
<accession>A0A4P8YIL6</accession>
<dbReference type="Pfam" id="PF00392">
    <property type="entry name" value="GntR"/>
    <property type="match status" value="1"/>
</dbReference>
<evidence type="ECO:0000256" key="2">
    <source>
        <dbReference type="ARBA" id="ARBA00023125"/>
    </source>
</evidence>